<feature type="region of interest" description="Disordered" evidence="1">
    <location>
        <begin position="137"/>
        <end position="166"/>
    </location>
</feature>
<organism evidence="2 3">
    <name type="scientific">Hevea brasiliensis</name>
    <name type="common">Para rubber tree</name>
    <name type="synonym">Siphonia brasiliensis</name>
    <dbReference type="NCBI Taxonomy" id="3981"/>
    <lineage>
        <taxon>Eukaryota</taxon>
        <taxon>Viridiplantae</taxon>
        <taxon>Streptophyta</taxon>
        <taxon>Embryophyta</taxon>
        <taxon>Tracheophyta</taxon>
        <taxon>Spermatophyta</taxon>
        <taxon>Magnoliopsida</taxon>
        <taxon>eudicotyledons</taxon>
        <taxon>Gunneridae</taxon>
        <taxon>Pentapetalae</taxon>
        <taxon>rosids</taxon>
        <taxon>fabids</taxon>
        <taxon>Malpighiales</taxon>
        <taxon>Euphorbiaceae</taxon>
        <taxon>Crotonoideae</taxon>
        <taxon>Micrandreae</taxon>
        <taxon>Hevea</taxon>
    </lineage>
</organism>
<keyword evidence="3" id="KW-1185">Reference proteome</keyword>
<evidence type="ECO:0000313" key="2">
    <source>
        <dbReference type="EMBL" id="KAF2309496.1"/>
    </source>
</evidence>
<gene>
    <name evidence="2" type="ORF">GH714_003281</name>
</gene>
<proteinExistence type="predicted"/>
<name>A0A6A6MBA3_HEVBR</name>
<dbReference type="Proteomes" id="UP000467840">
    <property type="component" value="Chromosome 14"/>
</dbReference>
<sequence length="166" mass="19190">MLNETGSSGERVLVDEAMYRDVVAAQFERLTLGMNILRDDMNRILEEMRRDREERARGRDDARDRRQAVRNIGEPRVENLEGEVHVEEEFEEEMEEEFEVGNYNYGSRGYRPPRGRGAKGRRGGSLVLLADVHSVKSTMSGKPDVNGQLEEIEVESRRYSDKKEIK</sequence>
<comment type="caution">
    <text evidence="2">The sequence shown here is derived from an EMBL/GenBank/DDBJ whole genome shotgun (WGS) entry which is preliminary data.</text>
</comment>
<accession>A0A6A6MBA3</accession>
<feature type="region of interest" description="Disordered" evidence="1">
    <location>
        <begin position="103"/>
        <end position="122"/>
    </location>
</feature>
<evidence type="ECO:0000313" key="3">
    <source>
        <dbReference type="Proteomes" id="UP000467840"/>
    </source>
</evidence>
<evidence type="ECO:0000256" key="1">
    <source>
        <dbReference type="SAM" id="MobiDB-lite"/>
    </source>
</evidence>
<feature type="region of interest" description="Disordered" evidence="1">
    <location>
        <begin position="50"/>
        <end position="74"/>
    </location>
</feature>
<reference evidence="2 3" key="1">
    <citation type="journal article" date="2020" name="Mol. Plant">
        <title>The Chromosome-Based Rubber Tree Genome Provides New Insights into Spurge Genome Evolution and Rubber Biosynthesis.</title>
        <authorList>
            <person name="Liu J."/>
            <person name="Shi C."/>
            <person name="Shi C.C."/>
            <person name="Li W."/>
            <person name="Zhang Q.J."/>
            <person name="Zhang Y."/>
            <person name="Li K."/>
            <person name="Lu H.F."/>
            <person name="Shi C."/>
            <person name="Zhu S.T."/>
            <person name="Xiao Z.Y."/>
            <person name="Nan H."/>
            <person name="Yue Y."/>
            <person name="Zhu X.G."/>
            <person name="Wu Y."/>
            <person name="Hong X.N."/>
            <person name="Fan G.Y."/>
            <person name="Tong Y."/>
            <person name="Zhang D."/>
            <person name="Mao C.L."/>
            <person name="Liu Y.L."/>
            <person name="Hao S.J."/>
            <person name="Liu W.Q."/>
            <person name="Lv M.Q."/>
            <person name="Zhang H.B."/>
            <person name="Liu Y."/>
            <person name="Hu-Tang G.R."/>
            <person name="Wang J.P."/>
            <person name="Wang J.H."/>
            <person name="Sun Y.H."/>
            <person name="Ni S.B."/>
            <person name="Chen W.B."/>
            <person name="Zhang X.C."/>
            <person name="Jiao Y.N."/>
            <person name="Eichler E.E."/>
            <person name="Li G.H."/>
            <person name="Liu X."/>
            <person name="Gao L.Z."/>
        </authorList>
    </citation>
    <scope>NUCLEOTIDE SEQUENCE [LARGE SCALE GENOMIC DNA]</scope>
    <source>
        <strain evidence="3">cv. GT1</strain>
        <tissue evidence="2">Leaf</tissue>
    </source>
</reference>
<protein>
    <submittedName>
        <fullName evidence="2">Uncharacterized protein</fullName>
    </submittedName>
</protein>
<dbReference type="AlphaFoldDB" id="A0A6A6MBA3"/>
<feature type="compositionally biased region" description="Basic and acidic residues" evidence="1">
    <location>
        <begin position="154"/>
        <end position="166"/>
    </location>
</feature>
<dbReference type="EMBL" id="JAAGAX010000006">
    <property type="protein sequence ID" value="KAF2309496.1"/>
    <property type="molecule type" value="Genomic_DNA"/>
</dbReference>
<feature type="compositionally biased region" description="Basic residues" evidence="1">
    <location>
        <begin position="111"/>
        <end position="122"/>
    </location>
</feature>